<name>A0AAW1S5N6_9CHLO</name>
<comment type="caution">
    <text evidence="3">The sequence shown here is derived from an EMBL/GenBank/DDBJ whole genome shotgun (WGS) entry which is preliminary data.</text>
</comment>
<protein>
    <submittedName>
        <fullName evidence="3">Uncharacterized protein</fullName>
    </submittedName>
</protein>
<evidence type="ECO:0000313" key="4">
    <source>
        <dbReference type="Proteomes" id="UP001438707"/>
    </source>
</evidence>
<evidence type="ECO:0000313" key="3">
    <source>
        <dbReference type="EMBL" id="KAK9841390.1"/>
    </source>
</evidence>
<feature type="coiled-coil region" evidence="1">
    <location>
        <begin position="650"/>
        <end position="684"/>
    </location>
</feature>
<feature type="compositionally biased region" description="Basic and acidic residues" evidence="2">
    <location>
        <begin position="395"/>
        <end position="404"/>
    </location>
</feature>
<reference evidence="3 4" key="1">
    <citation type="journal article" date="2024" name="Nat. Commun.">
        <title>Phylogenomics reveals the evolutionary origins of lichenization in chlorophyte algae.</title>
        <authorList>
            <person name="Puginier C."/>
            <person name="Libourel C."/>
            <person name="Otte J."/>
            <person name="Skaloud P."/>
            <person name="Haon M."/>
            <person name="Grisel S."/>
            <person name="Petersen M."/>
            <person name="Berrin J.G."/>
            <person name="Delaux P.M."/>
            <person name="Dal Grande F."/>
            <person name="Keller J."/>
        </authorList>
    </citation>
    <scope>NUCLEOTIDE SEQUENCE [LARGE SCALE GENOMIC DNA]</scope>
    <source>
        <strain evidence="3 4">SAG 2145</strain>
    </source>
</reference>
<evidence type="ECO:0000256" key="2">
    <source>
        <dbReference type="SAM" id="MobiDB-lite"/>
    </source>
</evidence>
<evidence type="ECO:0000256" key="1">
    <source>
        <dbReference type="SAM" id="Coils"/>
    </source>
</evidence>
<organism evidence="3 4">
    <name type="scientific">Apatococcus lobatus</name>
    <dbReference type="NCBI Taxonomy" id="904363"/>
    <lineage>
        <taxon>Eukaryota</taxon>
        <taxon>Viridiplantae</taxon>
        <taxon>Chlorophyta</taxon>
        <taxon>core chlorophytes</taxon>
        <taxon>Trebouxiophyceae</taxon>
        <taxon>Chlorellales</taxon>
        <taxon>Chlorellaceae</taxon>
        <taxon>Apatococcus</taxon>
    </lineage>
</organism>
<feature type="region of interest" description="Disordered" evidence="2">
    <location>
        <begin position="213"/>
        <end position="248"/>
    </location>
</feature>
<dbReference type="Proteomes" id="UP001438707">
    <property type="component" value="Unassembled WGS sequence"/>
</dbReference>
<gene>
    <name evidence="3" type="ORF">WJX74_005005</name>
</gene>
<accession>A0AAW1S5N6</accession>
<keyword evidence="1" id="KW-0175">Coiled coil</keyword>
<dbReference type="EMBL" id="JALJOS010000003">
    <property type="protein sequence ID" value="KAK9841390.1"/>
    <property type="molecule type" value="Genomic_DNA"/>
</dbReference>
<dbReference type="AlphaFoldDB" id="A0AAW1S5N6"/>
<feature type="region of interest" description="Disordered" evidence="2">
    <location>
        <begin position="418"/>
        <end position="453"/>
    </location>
</feature>
<keyword evidence="4" id="KW-1185">Reference proteome</keyword>
<feature type="compositionally biased region" description="Basic and acidic residues" evidence="2">
    <location>
        <begin position="437"/>
        <end position="447"/>
    </location>
</feature>
<proteinExistence type="predicted"/>
<sequence length="690" mass="76986">MSLGSEPDSGSFAVAPPQDNVDLALEQAEKLLGIATTPKLQPWDQAARMLQADSNEPYLRRTISQPQDAWALSAINSKAEELMHLRHQHQTLMDSTNETRRNWEAALASKDRAIAQLGKALEAHSQAARNEAASPHVQQQAPTQAHIQGIMVEAQKEAAAQSREAAAAAARAEAQRLSQQQMQLDIQQRVVQQHEQLAQLQEQNQAFKSTLEQVMQAHARDSRRHSSGSDLRRSAPTSLREAGGKQQQQLVQELQSQMAQAQAQLALKDASNKKYKDAVRALRARLSSAATALEQSEQKAHRLEASLVQQSPARPSRQLQEAQAQLFVCEQRIEVLKNELRQQQQETESVQQALGRAASHAETVAEELQESQSRCSKHEQGIARHKQRTEDAEDRAEQHRREASAFRQQVSLLKERLTDAQKRSGEQQEGTEEQLADAERRRQDAQAEAKSAQLLDNTDFDHLKKGFPQWTLLQETLKTTHQALAKVQSQLAEAHERIRAGENSRLEQESALQALKLEQGSSARHQQEAEVALQRVQHTARQEVAAARTEWDMQHRLELQQIQDARLEAQKGHITEQRLEGKVRELEEALQQSATTVSSVRQALAEQSQRASGLEAKLSSASAAGTLRDRALTQLKEQSLLQNQQHAQVQHALQEQAASYATALQSAEQRFSDLEAVVRRMAARTVAGCC</sequence>
<feature type="region of interest" description="Disordered" evidence="2">
    <location>
        <begin position="351"/>
        <end position="405"/>
    </location>
</feature>